<dbReference type="EMBL" id="NNAY01002727">
    <property type="protein sequence ID" value="OXU20682.1"/>
    <property type="molecule type" value="Genomic_DNA"/>
</dbReference>
<dbReference type="Proteomes" id="UP000215335">
    <property type="component" value="Unassembled WGS sequence"/>
</dbReference>
<organism evidence="1 2">
    <name type="scientific">Trichomalopsis sarcophagae</name>
    <dbReference type="NCBI Taxonomy" id="543379"/>
    <lineage>
        <taxon>Eukaryota</taxon>
        <taxon>Metazoa</taxon>
        <taxon>Ecdysozoa</taxon>
        <taxon>Arthropoda</taxon>
        <taxon>Hexapoda</taxon>
        <taxon>Insecta</taxon>
        <taxon>Pterygota</taxon>
        <taxon>Neoptera</taxon>
        <taxon>Endopterygota</taxon>
        <taxon>Hymenoptera</taxon>
        <taxon>Apocrita</taxon>
        <taxon>Proctotrupomorpha</taxon>
        <taxon>Chalcidoidea</taxon>
        <taxon>Pteromalidae</taxon>
        <taxon>Pteromalinae</taxon>
        <taxon>Trichomalopsis</taxon>
    </lineage>
</organism>
<dbReference type="AlphaFoldDB" id="A0A232EQS6"/>
<comment type="caution">
    <text evidence="1">The sequence shown here is derived from an EMBL/GenBank/DDBJ whole genome shotgun (WGS) entry which is preliminary data.</text>
</comment>
<protein>
    <recommendedName>
        <fullName evidence="3">Reverse transcriptase domain-containing protein</fullName>
    </recommendedName>
</protein>
<evidence type="ECO:0000313" key="2">
    <source>
        <dbReference type="Proteomes" id="UP000215335"/>
    </source>
</evidence>
<accession>A0A232EQS6</accession>
<sequence length="247" mass="29368">MTQNILIKLKTQMKKTKDSIKLEFSKSTNNLWTGEIKKVNYKESANFHPRLNKLFRRKNIFEVDHIIVKEQDKNIPESLNIETKDYVNSNSINDYVRRTSLIKYIFNNKRTSTGDCKLTTHKNAKIIEEKLQNLYNKIKSFYNNWGLTINASKCESILFRNILDKYSKQNQRSCKQFQLIDVENDEEIKIPHKPHVRYLGIILDERLRFNVHVNTQLSKATNTFKKLHNLFYSPYLCSRTKYYLTSS</sequence>
<evidence type="ECO:0008006" key="3">
    <source>
        <dbReference type="Google" id="ProtNLM"/>
    </source>
</evidence>
<keyword evidence="2" id="KW-1185">Reference proteome</keyword>
<evidence type="ECO:0000313" key="1">
    <source>
        <dbReference type="EMBL" id="OXU20682.1"/>
    </source>
</evidence>
<proteinExistence type="predicted"/>
<reference evidence="1 2" key="1">
    <citation type="journal article" date="2017" name="Curr. Biol.">
        <title>The Evolution of Venom by Co-option of Single-Copy Genes.</title>
        <authorList>
            <person name="Martinson E.O."/>
            <person name="Mrinalini"/>
            <person name="Kelkar Y.D."/>
            <person name="Chang C.H."/>
            <person name="Werren J.H."/>
        </authorList>
    </citation>
    <scope>NUCLEOTIDE SEQUENCE [LARGE SCALE GENOMIC DNA]</scope>
    <source>
        <strain evidence="1 2">Alberta</strain>
        <tissue evidence="1">Whole body</tissue>
    </source>
</reference>
<gene>
    <name evidence="1" type="ORF">TSAR_012602</name>
</gene>
<name>A0A232EQS6_9HYME</name>